<keyword evidence="3" id="KW-0963">Cytoplasm</keyword>
<dbReference type="EMBL" id="CAADFL010000010">
    <property type="protein sequence ID" value="VFK06084.1"/>
    <property type="molecule type" value="Genomic_DNA"/>
</dbReference>
<dbReference type="Pfam" id="PF13374">
    <property type="entry name" value="TPR_10"/>
    <property type="match status" value="1"/>
</dbReference>
<evidence type="ECO:0000256" key="2">
    <source>
        <dbReference type="ARBA" id="ARBA00009622"/>
    </source>
</evidence>
<dbReference type="PANTHER" id="PTHR45783:SF3">
    <property type="entry name" value="KINESIN LIGHT CHAIN"/>
    <property type="match status" value="1"/>
</dbReference>
<keyword evidence="6 10" id="KW-0802">TPR repeat</keyword>
<dbReference type="Pfam" id="PF13424">
    <property type="entry name" value="TPR_12"/>
    <property type="match status" value="3"/>
</dbReference>
<dbReference type="Gene3D" id="1.25.40.10">
    <property type="entry name" value="Tetratricopeptide repeat domain"/>
    <property type="match status" value="2"/>
</dbReference>
<dbReference type="PANTHER" id="PTHR45783">
    <property type="entry name" value="KINESIN LIGHT CHAIN"/>
    <property type="match status" value="1"/>
</dbReference>
<keyword evidence="5" id="KW-0677">Repeat</keyword>
<dbReference type="SMART" id="SM00028">
    <property type="entry name" value="TPR"/>
    <property type="match status" value="7"/>
</dbReference>
<dbReference type="GO" id="GO:0019894">
    <property type="term" value="F:kinesin binding"/>
    <property type="evidence" value="ECO:0007669"/>
    <property type="project" value="TreeGrafter"/>
</dbReference>
<evidence type="ECO:0000313" key="12">
    <source>
        <dbReference type="EMBL" id="VFJ49527.1"/>
    </source>
</evidence>
<evidence type="ECO:0000256" key="10">
    <source>
        <dbReference type="PROSITE-ProRule" id="PRU00339"/>
    </source>
</evidence>
<dbReference type="EMBL" id="CAADEZ010000072">
    <property type="protein sequence ID" value="VFJ49527.1"/>
    <property type="molecule type" value="Genomic_DNA"/>
</dbReference>
<dbReference type="Pfam" id="PF12770">
    <property type="entry name" value="CHAT"/>
    <property type="match status" value="1"/>
</dbReference>
<dbReference type="SUPFAM" id="SSF48452">
    <property type="entry name" value="TPR-like"/>
    <property type="match status" value="1"/>
</dbReference>
<comment type="similarity">
    <text evidence="2">Belongs to the kinesin light chain family.</text>
</comment>
<keyword evidence="9" id="KW-0206">Cytoskeleton</keyword>
<accession>A0A450SBL1</accession>
<sequence length="1004" mass="110506">MQPLALTHARSRFMLLALLWMALLFGPMGCVPAVRIEGDISPEGKGFLSSIIIIGQVTEILRRETGQTPDNEAIAARLNGMTVTALNEGDYSLAELVVYAAHFFTHRRLGPEHPETLTSLNNLAMLYASQGRYGEAEPLLQQVLAAKRRVLDPEHSDTLLSLNNLAGLYWKQGRYGEAEPLLQQVLAAKRRVLGPEHPDTLTMLNNLAELYESQGRYGEAEPLFEESLATSRRVLGPEHPQTFGSFNNLGLLYHKQGRYEEAEPLLQQALATSRKVLGPEHPQTLTSLNNLAGLYASQGRYSEAEPLYEEVLAASERVLGPEHPDTLTMLNNLAGLYHKQGRYGEAEPLYEQLLAASRRVLGEEHPDTLTMLNDLAALYHRQGRYGEAEPLYGRALATAKGVLGAAHPRTLTMQINLITNHILQGKFPQALANLARMDGRLQGFVNAQLGTTLSERVRRAWLRSQSKFQHVVFTLATAGFVPEEHKKEAQQLAADVLLRWQRLAEEGEALMARLVRTSNDAELRRAAQGLAAARAKLARHVNQPQPDPEAIATARSAVEEREVALAERSGAFRAHRASRGLDWRRVRAALPEGAALLALRMFQPFNFKTNEYGDPRWLGMVIAGGAGAGDGLIIEDLGPVADMEPAFERLRAKTESTGETRADTAAEARQLYATLFGKLDRELARYRHLYIAPDGLLDLLAFSRLVLPDGRYWVQRQALHRVRGGRDLVDWGTSAGDETPAAATALVAFGGVDYDKFPDGRGADTGNGHAAGGDFAHPARITKRLREEHGTFGTLPATGPEAMTVVQDYRELSNHSARAWYGNEASEGRLKGLLSLSARPPRVLHLATHGFFLEERAGRTERPMTLGGLALAGANRGLEEGKLGPDGEDGVLYAMEARDLNLQGTELVVLSACDTGKGEVDTSEGVYGLTRAFRIAGARNILMTLWPLNDALAGAFMEDFYGNWLSEPGKTPAQALHVTRLAWIEHEDKRKREPRHWAPYVLVE</sequence>
<protein>
    <submittedName>
        <fullName evidence="12">Tetratricopeptide repeat-containing protein</fullName>
    </submittedName>
</protein>
<dbReference type="GO" id="GO:0005874">
    <property type="term" value="C:microtubule"/>
    <property type="evidence" value="ECO:0007669"/>
    <property type="project" value="UniProtKB-KW"/>
</dbReference>
<evidence type="ECO:0000313" key="13">
    <source>
        <dbReference type="EMBL" id="VFJ57864.1"/>
    </source>
</evidence>
<evidence type="ECO:0000256" key="8">
    <source>
        <dbReference type="ARBA" id="ARBA00023175"/>
    </source>
</evidence>
<evidence type="ECO:0000256" key="9">
    <source>
        <dbReference type="ARBA" id="ARBA00023212"/>
    </source>
</evidence>
<dbReference type="InterPro" id="IPR011990">
    <property type="entry name" value="TPR-like_helical_dom_sf"/>
</dbReference>
<dbReference type="GO" id="GO:0005737">
    <property type="term" value="C:cytoplasm"/>
    <property type="evidence" value="ECO:0007669"/>
    <property type="project" value="TreeGrafter"/>
</dbReference>
<gene>
    <name evidence="12" type="ORF">BECKFM1743A_GA0114220_100726</name>
    <name evidence="14" type="ORF">BECKFM1743B_GA0114221_100106</name>
    <name evidence="13" type="ORF">BECKFM1743C_GA0114222_102103</name>
</gene>
<dbReference type="PROSITE" id="PS50005">
    <property type="entry name" value="TPR"/>
    <property type="match status" value="1"/>
</dbReference>
<evidence type="ECO:0000256" key="7">
    <source>
        <dbReference type="ARBA" id="ARBA00023054"/>
    </source>
</evidence>
<evidence type="ECO:0000256" key="5">
    <source>
        <dbReference type="ARBA" id="ARBA00022737"/>
    </source>
</evidence>
<dbReference type="EMBL" id="CAADFA010000210">
    <property type="protein sequence ID" value="VFJ57864.1"/>
    <property type="molecule type" value="Genomic_DNA"/>
</dbReference>
<keyword evidence="8" id="KW-0505">Motor protein</keyword>
<evidence type="ECO:0000256" key="4">
    <source>
        <dbReference type="ARBA" id="ARBA00022701"/>
    </source>
</evidence>
<dbReference type="InterPro" id="IPR019734">
    <property type="entry name" value="TPR_rpt"/>
</dbReference>
<reference evidence="12" key="1">
    <citation type="submission" date="2019-02" db="EMBL/GenBank/DDBJ databases">
        <authorList>
            <person name="Gruber-Vodicka R. H."/>
            <person name="Seah K. B. B."/>
        </authorList>
    </citation>
    <scope>NUCLEOTIDE SEQUENCE</scope>
    <source>
        <strain evidence="12">BECK_BZ163</strain>
        <strain evidence="14">BECK_BZ164</strain>
        <strain evidence="13">BECK_BZ165</strain>
    </source>
</reference>
<dbReference type="GO" id="GO:0005871">
    <property type="term" value="C:kinesin complex"/>
    <property type="evidence" value="ECO:0007669"/>
    <property type="project" value="InterPro"/>
</dbReference>
<organism evidence="12">
    <name type="scientific">Candidatus Kentrum sp. FM</name>
    <dbReference type="NCBI Taxonomy" id="2126340"/>
    <lineage>
        <taxon>Bacteria</taxon>
        <taxon>Pseudomonadati</taxon>
        <taxon>Pseudomonadota</taxon>
        <taxon>Gammaproteobacteria</taxon>
        <taxon>Candidatus Kentrum</taxon>
    </lineage>
</organism>
<feature type="domain" description="CHAT" evidence="11">
    <location>
        <begin position="667"/>
        <end position="1003"/>
    </location>
</feature>
<evidence type="ECO:0000256" key="3">
    <source>
        <dbReference type="ARBA" id="ARBA00022490"/>
    </source>
</evidence>
<dbReference type="PRINTS" id="PR00381">
    <property type="entry name" value="KINESINLIGHT"/>
</dbReference>
<keyword evidence="4" id="KW-0493">Microtubule</keyword>
<evidence type="ECO:0000256" key="1">
    <source>
        <dbReference type="ARBA" id="ARBA00004245"/>
    </source>
</evidence>
<evidence type="ECO:0000313" key="14">
    <source>
        <dbReference type="EMBL" id="VFK06084.1"/>
    </source>
</evidence>
<name>A0A450SBL1_9GAMM</name>
<evidence type="ECO:0000259" key="11">
    <source>
        <dbReference type="Pfam" id="PF12770"/>
    </source>
</evidence>
<proteinExistence type="inferred from homology"/>
<dbReference type="InterPro" id="IPR024983">
    <property type="entry name" value="CHAT_dom"/>
</dbReference>
<comment type="subcellular location">
    <subcellularLocation>
        <location evidence="1">Cytoplasm</location>
        <location evidence="1">Cytoskeleton</location>
    </subcellularLocation>
</comment>
<dbReference type="InterPro" id="IPR002151">
    <property type="entry name" value="Kinesin_light"/>
</dbReference>
<keyword evidence="7" id="KW-0175">Coiled coil</keyword>
<feature type="repeat" description="TPR" evidence="10">
    <location>
        <begin position="243"/>
        <end position="276"/>
    </location>
</feature>
<evidence type="ECO:0000256" key="6">
    <source>
        <dbReference type="ARBA" id="ARBA00022803"/>
    </source>
</evidence>
<dbReference type="GO" id="GO:0007018">
    <property type="term" value="P:microtubule-based movement"/>
    <property type="evidence" value="ECO:0007669"/>
    <property type="project" value="TreeGrafter"/>
</dbReference>
<dbReference type="AlphaFoldDB" id="A0A450SBL1"/>